<dbReference type="AlphaFoldDB" id="M2V9E4"/>
<dbReference type="HOGENOM" id="CLU_109879_0_0_1"/>
<proteinExistence type="predicted"/>
<reference evidence="2" key="2">
    <citation type="journal article" date="2013" name="PLoS Genet.">
        <title>Comparative genome structure, secondary metabolite, and effector coding capacity across Cochliobolus pathogens.</title>
        <authorList>
            <person name="Condon B.J."/>
            <person name="Leng Y."/>
            <person name="Wu D."/>
            <person name="Bushley K.E."/>
            <person name="Ohm R.A."/>
            <person name="Otillar R."/>
            <person name="Martin J."/>
            <person name="Schackwitz W."/>
            <person name="Grimwood J."/>
            <person name="MohdZainudin N."/>
            <person name="Xue C."/>
            <person name="Wang R."/>
            <person name="Manning V.A."/>
            <person name="Dhillon B."/>
            <person name="Tu Z.J."/>
            <person name="Steffenson B.J."/>
            <person name="Salamov A."/>
            <person name="Sun H."/>
            <person name="Lowry S."/>
            <person name="LaButti K."/>
            <person name="Han J."/>
            <person name="Copeland A."/>
            <person name="Lindquist E."/>
            <person name="Barry K."/>
            <person name="Schmutz J."/>
            <person name="Baker S.E."/>
            <person name="Ciuffetti L.M."/>
            <person name="Grigoriev I.V."/>
            <person name="Zhong S."/>
            <person name="Turgeon B.G."/>
        </authorList>
    </citation>
    <scope>NUCLEOTIDE SEQUENCE [LARGE SCALE GENOMIC DNA]</scope>
    <source>
        <strain evidence="2">C5 / ATCC 48332 / race O</strain>
    </source>
</reference>
<protein>
    <submittedName>
        <fullName evidence="1">Uncharacterized protein</fullName>
    </submittedName>
</protein>
<evidence type="ECO:0000313" key="2">
    <source>
        <dbReference type="Proteomes" id="UP000016936"/>
    </source>
</evidence>
<dbReference type="OMA" id="SMARGTF"/>
<accession>M2V9E4</accession>
<reference evidence="1 2" key="1">
    <citation type="journal article" date="2012" name="PLoS Pathog.">
        <title>Diverse lifestyles and strategies of plant pathogenesis encoded in the genomes of eighteen Dothideomycetes fungi.</title>
        <authorList>
            <person name="Ohm R.A."/>
            <person name="Feau N."/>
            <person name="Henrissat B."/>
            <person name="Schoch C.L."/>
            <person name="Horwitz B.A."/>
            <person name="Barry K.W."/>
            <person name="Condon B.J."/>
            <person name="Copeland A.C."/>
            <person name="Dhillon B."/>
            <person name="Glaser F."/>
            <person name="Hesse C.N."/>
            <person name="Kosti I."/>
            <person name="LaButti K."/>
            <person name="Lindquist E.A."/>
            <person name="Lucas S."/>
            <person name="Salamov A.A."/>
            <person name="Bradshaw R.E."/>
            <person name="Ciuffetti L."/>
            <person name="Hamelin R.C."/>
            <person name="Kema G.H.J."/>
            <person name="Lawrence C."/>
            <person name="Scott J.A."/>
            <person name="Spatafora J.W."/>
            <person name="Turgeon B.G."/>
            <person name="de Wit P.J.G.M."/>
            <person name="Zhong S."/>
            <person name="Goodwin S.B."/>
            <person name="Grigoriev I.V."/>
        </authorList>
    </citation>
    <scope>NUCLEOTIDE SEQUENCE [LARGE SCALE GENOMIC DNA]</scope>
    <source>
        <strain evidence="2">C5 / ATCC 48332 / race O</strain>
    </source>
</reference>
<keyword evidence="2" id="KW-1185">Reference proteome</keyword>
<sequence>MPNPSAPSSLNVTGHYLTLDQPTGYLNIRNITVHPDIFYAVGYLPIYQPASQSPKSGAWSCAWHKFVEKHTVYNYTQGGSDSDLELIKLNWDPSPLLFGSERALRTDFRESWTSMSFGWIVTKNAEGDTRVMGSMARGTFLAYQGDNGKILVGHADTAKLDNGKGQPIELRMIVVEDKAPA</sequence>
<dbReference type="OrthoDB" id="3759245at2759"/>
<dbReference type="EMBL" id="KB445570">
    <property type="protein sequence ID" value="EMD96318.1"/>
    <property type="molecule type" value="Genomic_DNA"/>
</dbReference>
<organism evidence="1 2">
    <name type="scientific">Cochliobolus heterostrophus (strain C5 / ATCC 48332 / race O)</name>
    <name type="common">Southern corn leaf blight fungus</name>
    <name type="synonym">Bipolaris maydis</name>
    <dbReference type="NCBI Taxonomy" id="701091"/>
    <lineage>
        <taxon>Eukaryota</taxon>
        <taxon>Fungi</taxon>
        <taxon>Dikarya</taxon>
        <taxon>Ascomycota</taxon>
        <taxon>Pezizomycotina</taxon>
        <taxon>Dothideomycetes</taxon>
        <taxon>Pleosporomycetidae</taxon>
        <taxon>Pleosporales</taxon>
        <taxon>Pleosporineae</taxon>
        <taxon>Pleosporaceae</taxon>
        <taxon>Bipolaris</taxon>
    </lineage>
</organism>
<evidence type="ECO:0000313" key="1">
    <source>
        <dbReference type="EMBL" id="EMD96318.1"/>
    </source>
</evidence>
<name>M2V9E4_COCH5</name>
<gene>
    <name evidence="1" type="ORF">COCHEDRAFT_1019643</name>
</gene>
<dbReference type="Proteomes" id="UP000016936">
    <property type="component" value="Unassembled WGS sequence"/>
</dbReference>